<evidence type="ECO:0000256" key="3">
    <source>
        <dbReference type="ARBA" id="ARBA00022679"/>
    </source>
</evidence>
<evidence type="ECO:0000259" key="5">
    <source>
        <dbReference type="Pfam" id="PF01515"/>
    </source>
</evidence>
<comment type="similarity">
    <text evidence="2">Belongs to the phosphate acetyltransferase and butyryltransferase family.</text>
</comment>
<organism evidence="6 7">
    <name type="scientific">Ureaplasma ceti</name>
    <dbReference type="NCBI Taxonomy" id="3119530"/>
    <lineage>
        <taxon>Bacteria</taxon>
        <taxon>Bacillati</taxon>
        <taxon>Mycoplasmatota</taxon>
        <taxon>Mycoplasmoidales</taxon>
        <taxon>Mycoplasmoidaceae</taxon>
        <taxon>Ureaplasma</taxon>
    </lineage>
</organism>
<name>A0ABP9U6L8_9BACT</name>
<dbReference type="InterPro" id="IPR002505">
    <property type="entry name" value="PTA_PTB"/>
</dbReference>
<dbReference type="PANTHER" id="PTHR43356:SF3">
    <property type="entry name" value="PHOSPHATE ACETYLTRANSFERASE"/>
    <property type="match status" value="1"/>
</dbReference>
<keyword evidence="4" id="KW-0012">Acyltransferase</keyword>
<dbReference type="PANTHER" id="PTHR43356">
    <property type="entry name" value="PHOSPHATE ACETYLTRANSFERASE"/>
    <property type="match status" value="1"/>
</dbReference>
<feature type="domain" description="Phosphate acetyl/butaryl transferase" evidence="5">
    <location>
        <begin position="39"/>
        <end position="273"/>
    </location>
</feature>
<dbReference type="EMBL" id="BAABQM010000001">
    <property type="protein sequence ID" value="GAA5414439.1"/>
    <property type="molecule type" value="Genomic_DNA"/>
</dbReference>
<dbReference type="Gene3D" id="3.40.50.10950">
    <property type="match status" value="1"/>
</dbReference>
<dbReference type="Pfam" id="PF01515">
    <property type="entry name" value="PTA_PTB"/>
    <property type="match status" value="1"/>
</dbReference>
<comment type="catalytic activity">
    <reaction evidence="1">
        <text>acetyl-CoA + phosphate = acetyl phosphate + CoA</text>
        <dbReference type="Rhea" id="RHEA:19521"/>
        <dbReference type="ChEBI" id="CHEBI:22191"/>
        <dbReference type="ChEBI" id="CHEBI:43474"/>
        <dbReference type="ChEBI" id="CHEBI:57287"/>
        <dbReference type="ChEBI" id="CHEBI:57288"/>
        <dbReference type="EC" id="2.3.1.8"/>
    </reaction>
</comment>
<dbReference type="RefSeq" id="WP_353289605.1">
    <property type="nucleotide sequence ID" value="NZ_BAABQM010000001.1"/>
</dbReference>
<dbReference type="InterPro" id="IPR012147">
    <property type="entry name" value="P_Ac_Bu_trans"/>
</dbReference>
<evidence type="ECO:0000256" key="1">
    <source>
        <dbReference type="ARBA" id="ARBA00000705"/>
    </source>
</evidence>
<dbReference type="SUPFAM" id="SSF53659">
    <property type="entry name" value="Isocitrate/Isopropylmalate dehydrogenase-like"/>
    <property type="match status" value="1"/>
</dbReference>
<dbReference type="Gene3D" id="3.40.50.10750">
    <property type="entry name" value="Isocitrate/Isopropylmalate dehydrogenase-like"/>
    <property type="match status" value="1"/>
</dbReference>
<evidence type="ECO:0000256" key="4">
    <source>
        <dbReference type="ARBA" id="ARBA00023315"/>
    </source>
</evidence>
<evidence type="ECO:0000313" key="7">
    <source>
        <dbReference type="Proteomes" id="UP001449582"/>
    </source>
</evidence>
<sequence>MHKILVPEQSKEIQEALELAQTHQILATNKIELPVGWYETTVNNFSDTQKELIAKTQLNIDKDNLIFQAFVALNLGLYSGLLIGHEYTSKMVFLYTILFFSQENYLSSCFVTYHNEQLQIWTDCAFNIQPNAQQLNAIATNAVHFYQGLSNNEPSVAFLSYATLNSAGGAPVQLVKDALTEFQKTNNAIASFGPLQFDAVINTQVWAKKVGSTNTLTPNVLVFPDLNSGNIAYKVANQLAYQEFYGPFVLGPSHLVCDLSRSATSSEIFETLSLMQKMLSK</sequence>
<gene>
    <name evidence="6" type="ORF">UREOM_1500</name>
</gene>
<accession>A0ABP9U6L8</accession>
<comment type="caution">
    <text evidence="6">The sequence shown here is derived from an EMBL/GenBank/DDBJ whole genome shotgun (WGS) entry which is preliminary data.</text>
</comment>
<evidence type="ECO:0000256" key="2">
    <source>
        <dbReference type="ARBA" id="ARBA00005656"/>
    </source>
</evidence>
<dbReference type="PIRSF" id="PIRSF000428">
    <property type="entry name" value="P_Ac_trans"/>
    <property type="match status" value="1"/>
</dbReference>
<dbReference type="InterPro" id="IPR042112">
    <property type="entry name" value="P_AcTrfase_dom2"/>
</dbReference>
<keyword evidence="3" id="KW-0808">Transferase</keyword>
<reference evidence="6" key="1">
    <citation type="submission" date="2024-02" db="EMBL/GenBank/DDBJ databases">
        <title>Draft genome sequence of new strains in genus Ureaplasma.</title>
        <authorList>
            <person name="Nakajima Y."/>
            <person name="Segawa T."/>
        </authorList>
    </citation>
    <scope>NUCLEOTIDE SEQUENCE [LARGE SCALE GENOMIC DNA]</scope>
    <source>
        <strain evidence="6">OM1</strain>
    </source>
</reference>
<protein>
    <recommendedName>
        <fullName evidence="5">Phosphate acetyl/butaryl transferase domain-containing protein</fullName>
    </recommendedName>
</protein>
<dbReference type="Proteomes" id="UP001449582">
    <property type="component" value="Unassembled WGS sequence"/>
</dbReference>
<dbReference type="InterPro" id="IPR050500">
    <property type="entry name" value="Phos_Acetyltrans/Butyryltrans"/>
</dbReference>
<dbReference type="InterPro" id="IPR042113">
    <property type="entry name" value="P_AcTrfase_dom1"/>
</dbReference>
<evidence type="ECO:0000313" key="6">
    <source>
        <dbReference type="EMBL" id="GAA5414439.1"/>
    </source>
</evidence>
<proteinExistence type="inferred from homology"/>
<keyword evidence="7" id="KW-1185">Reference proteome</keyword>